<evidence type="ECO:0000313" key="4">
    <source>
        <dbReference type="EMBL" id="KAK0716039.1"/>
    </source>
</evidence>
<keyword evidence="2" id="KW-0472">Membrane</keyword>
<dbReference type="AlphaFoldDB" id="A0AA40AHP6"/>
<dbReference type="InterPro" id="IPR053157">
    <property type="entry name" value="Sterol_Uptake_Regulator"/>
</dbReference>
<reference evidence="4" key="1">
    <citation type="submission" date="2023-06" db="EMBL/GenBank/DDBJ databases">
        <title>Genome-scale phylogeny and comparative genomics of the fungal order Sordariales.</title>
        <authorList>
            <consortium name="Lawrence Berkeley National Laboratory"/>
            <person name="Hensen N."/>
            <person name="Bonometti L."/>
            <person name="Westerberg I."/>
            <person name="Brannstrom I.O."/>
            <person name="Guillou S."/>
            <person name="Cros-Aarteil S."/>
            <person name="Calhoun S."/>
            <person name="Haridas S."/>
            <person name="Kuo A."/>
            <person name="Mondo S."/>
            <person name="Pangilinan J."/>
            <person name="Riley R."/>
            <person name="Labutti K."/>
            <person name="Andreopoulos B."/>
            <person name="Lipzen A."/>
            <person name="Chen C."/>
            <person name="Yanf M."/>
            <person name="Daum C."/>
            <person name="Ng V."/>
            <person name="Clum A."/>
            <person name="Steindorff A."/>
            <person name="Ohm R."/>
            <person name="Martin F."/>
            <person name="Silar P."/>
            <person name="Natvig D."/>
            <person name="Lalanne C."/>
            <person name="Gautier V."/>
            <person name="Ament-Velasquez S.L."/>
            <person name="Kruys A."/>
            <person name="Hutchinson M.I."/>
            <person name="Powell A.J."/>
            <person name="Barry K."/>
            <person name="Miller A.N."/>
            <person name="Grigoriev I.V."/>
            <person name="Debuchy R."/>
            <person name="Gladieux P."/>
            <person name="Thoren M.H."/>
            <person name="Johannesson H."/>
        </authorList>
    </citation>
    <scope>NUCLEOTIDE SEQUENCE</scope>
    <source>
        <strain evidence="4">SMH4607-1</strain>
    </source>
</reference>
<sequence>MTRPDLLASRTRRPHRKAKTGCLECRRWRINCGEEKPSCKACVRQRDEESTALFACAILNVIYLLVTFGPLLRDSADGRTATDHKSHILGAEWIPMLRGVGFVLQLGYDGVRSGPLSNMLDLGKLGRAETRQRTDRRR</sequence>
<comment type="caution">
    <text evidence="4">The sequence shown here is derived from an EMBL/GenBank/DDBJ whole genome shotgun (WGS) entry which is preliminary data.</text>
</comment>
<feature type="domain" description="Zn(2)-C6 fungal-type" evidence="3">
    <location>
        <begin position="21"/>
        <end position="58"/>
    </location>
</feature>
<evidence type="ECO:0000256" key="2">
    <source>
        <dbReference type="SAM" id="Phobius"/>
    </source>
</evidence>
<dbReference type="EMBL" id="JAUKUA010000004">
    <property type="protein sequence ID" value="KAK0716039.1"/>
    <property type="molecule type" value="Genomic_DNA"/>
</dbReference>
<dbReference type="InterPro" id="IPR001138">
    <property type="entry name" value="Zn2Cys6_DnaBD"/>
</dbReference>
<organism evidence="4 5">
    <name type="scientific">Lasiosphaeris hirsuta</name>
    <dbReference type="NCBI Taxonomy" id="260670"/>
    <lineage>
        <taxon>Eukaryota</taxon>
        <taxon>Fungi</taxon>
        <taxon>Dikarya</taxon>
        <taxon>Ascomycota</taxon>
        <taxon>Pezizomycotina</taxon>
        <taxon>Sordariomycetes</taxon>
        <taxon>Sordariomycetidae</taxon>
        <taxon>Sordariales</taxon>
        <taxon>Lasiosphaeriaceae</taxon>
        <taxon>Lasiosphaeris</taxon>
    </lineage>
</organism>
<keyword evidence="5" id="KW-1185">Reference proteome</keyword>
<dbReference type="SUPFAM" id="SSF57701">
    <property type="entry name" value="Zn2/Cys6 DNA-binding domain"/>
    <property type="match status" value="1"/>
</dbReference>
<protein>
    <recommendedName>
        <fullName evidence="3">Zn(2)-C6 fungal-type domain-containing protein</fullName>
    </recommendedName>
</protein>
<dbReference type="InterPro" id="IPR036864">
    <property type="entry name" value="Zn2-C6_fun-type_DNA-bd_sf"/>
</dbReference>
<proteinExistence type="predicted"/>
<keyword evidence="2" id="KW-1133">Transmembrane helix</keyword>
<gene>
    <name evidence="4" type="ORF">B0H67DRAFT_582283</name>
</gene>
<evidence type="ECO:0000256" key="1">
    <source>
        <dbReference type="ARBA" id="ARBA00023242"/>
    </source>
</evidence>
<dbReference type="Proteomes" id="UP001172102">
    <property type="component" value="Unassembled WGS sequence"/>
</dbReference>
<dbReference type="GO" id="GO:0008270">
    <property type="term" value="F:zinc ion binding"/>
    <property type="evidence" value="ECO:0007669"/>
    <property type="project" value="InterPro"/>
</dbReference>
<dbReference type="GO" id="GO:0001228">
    <property type="term" value="F:DNA-binding transcription activator activity, RNA polymerase II-specific"/>
    <property type="evidence" value="ECO:0007669"/>
    <property type="project" value="TreeGrafter"/>
</dbReference>
<dbReference type="PROSITE" id="PS50048">
    <property type="entry name" value="ZN2_CY6_FUNGAL_2"/>
    <property type="match status" value="1"/>
</dbReference>
<name>A0AA40AHP6_9PEZI</name>
<accession>A0AA40AHP6</accession>
<dbReference type="PANTHER" id="PTHR47784:SF5">
    <property type="entry name" value="STEROL UPTAKE CONTROL PROTEIN 2"/>
    <property type="match status" value="1"/>
</dbReference>
<feature type="transmembrane region" description="Helical" evidence="2">
    <location>
        <begin position="52"/>
        <end position="72"/>
    </location>
</feature>
<evidence type="ECO:0000313" key="5">
    <source>
        <dbReference type="Proteomes" id="UP001172102"/>
    </source>
</evidence>
<keyword evidence="1" id="KW-0539">Nucleus</keyword>
<dbReference type="PANTHER" id="PTHR47784">
    <property type="entry name" value="STEROL UPTAKE CONTROL PROTEIN 2"/>
    <property type="match status" value="1"/>
</dbReference>
<keyword evidence="2" id="KW-0812">Transmembrane</keyword>
<dbReference type="Gene3D" id="4.10.240.10">
    <property type="entry name" value="Zn(2)-C6 fungal-type DNA-binding domain"/>
    <property type="match status" value="1"/>
</dbReference>
<evidence type="ECO:0000259" key="3">
    <source>
        <dbReference type="PROSITE" id="PS50048"/>
    </source>
</evidence>